<dbReference type="InterPro" id="IPR001130">
    <property type="entry name" value="TatD-like"/>
</dbReference>
<keyword evidence="5 6" id="KW-0040">ANK repeat</keyword>
<evidence type="ECO:0000256" key="5">
    <source>
        <dbReference type="ARBA" id="ARBA00023043"/>
    </source>
</evidence>
<sequence length="198" mass="22609">MKFYHHCFEGTIEELTAWQQLPTIIFGVSGKFIRDNTGLEVIPRIPPHQLVLETDSPFLSPFAWCPVNHPWNLPVIAAKIEINCKQHDVQQSAKVNAVKTHSTPLHEAALKQDIDFLGLLLEYGADVYARNNKGLHAIDLISSSTNPSKELLLYWMNTVPKLTYLTRQVIRRQLGQAGLMNVDQLMLPKFLKNYVEHR</sequence>
<dbReference type="PROSITE" id="PS50088">
    <property type="entry name" value="ANK_REPEAT"/>
    <property type="match status" value="1"/>
</dbReference>
<dbReference type="Gene3D" id="1.10.750.20">
    <property type="entry name" value="SOCS box"/>
    <property type="match status" value="1"/>
</dbReference>
<evidence type="ECO:0000313" key="9">
    <source>
        <dbReference type="Proteomes" id="UP000507470"/>
    </source>
</evidence>
<feature type="repeat" description="ANK" evidence="6">
    <location>
        <begin position="100"/>
        <end position="132"/>
    </location>
</feature>
<organism evidence="8 9">
    <name type="scientific">Mytilus coruscus</name>
    <name type="common">Sea mussel</name>
    <dbReference type="NCBI Taxonomy" id="42192"/>
    <lineage>
        <taxon>Eukaryota</taxon>
        <taxon>Metazoa</taxon>
        <taxon>Spiralia</taxon>
        <taxon>Lophotrochozoa</taxon>
        <taxon>Mollusca</taxon>
        <taxon>Bivalvia</taxon>
        <taxon>Autobranchia</taxon>
        <taxon>Pteriomorphia</taxon>
        <taxon>Mytilida</taxon>
        <taxon>Mytiloidea</taxon>
        <taxon>Mytilidae</taxon>
        <taxon>Mytilinae</taxon>
        <taxon>Mytilus</taxon>
    </lineage>
</organism>
<dbReference type="SUPFAM" id="SSF51556">
    <property type="entry name" value="Metallo-dependent hydrolases"/>
    <property type="match status" value="1"/>
</dbReference>
<dbReference type="EMBL" id="CACVKT020007641">
    <property type="protein sequence ID" value="CAC5409252.1"/>
    <property type="molecule type" value="Genomic_DNA"/>
</dbReference>
<dbReference type="Pfam" id="PF00023">
    <property type="entry name" value="Ank"/>
    <property type="match status" value="1"/>
</dbReference>
<dbReference type="InterPro" id="IPR036770">
    <property type="entry name" value="Ankyrin_rpt-contain_sf"/>
</dbReference>
<keyword evidence="4" id="KW-0378">Hydrolase</keyword>
<evidence type="ECO:0000256" key="4">
    <source>
        <dbReference type="ARBA" id="ARBA00022801"/>
    </source>
</evidence>
<dbReference type="PANTHER" id="PTHR24136:SF53">
    <property type="entry name" value="ANKYRIN REPEAT AND SOCS BOX CONTAINING 13"/>
    <property type="match status" value="1"/>
</dbReference>
<dbReference type="CDD" id="cd03587">
    <property type="entry name" value="SOCS"/>
    <property type="match status" value="1"/>
</dbReference>
<dbReference type="PANTHER" id="PTHR24136">
    <property type="entry name" value="SOWAH (DROSOPHILA) HOMOLOG"/>
    <property type="match status" value="1"/>
</dbReference>
<dbReference type="InterPro" id="IPR036036">
    <property type="entry name" value="SOCS_box-like_dom_sf"/>
</dbReference>
<evidence type="ECO:0000313" key="8">
    <source>
        <dbReference type="EMBL" id="CAC5409252.1"/>
    </source>
</evidence>
<dbReference type="SMART" id="SM00248">
    <property type="entry name" value="ANK"/>
    <property type="match status" value="1"/>
</dbReference>
<proteinExistence type="inferred from homology"/>
<dbReference type="GO" id="GO:0045732">
    <property type="term" value="P:positive regulation of protein catabolic process"/>
    <property type="evidence" value="ECO:0007669"/>
    <property type="project" value="TreeGrafter"/>
</dbReference>
<dbReference type="PROSITE" id="PS01091">
    <property type="entry name" value="TATD_3"/>
    <property type="match status" value="1"/>
</dbReference>
<dbReference type="PROSITE" id="PS50297">
    <property type="entry name" value="ANK_REP_REGION"/>
    <property type="match status" value="1"/>
</dbReference>
<dbReference type="Proteomes" id="UP000507470">
    <property type="component" value="Unassembled WGS sequence"/>
</dbReference>
<dbReference type="InterPro" id="IPR032466">
    <property type="entry name" value="Metal_Hydrolase"/>
</dbReference>
<protein>
    <recommendedName>
        <fullName evidence="7">SOCS box domain-containing protein</fullName>
    </recommendedName>
</protein>
<dbReference type="AlphaFoldDB" id="A0A6J8DNR9"/>
<dbReference type="Pfam" id="PF07525">
    <property type="entry name" value="SOCS_box"/>
    <property type="match status" value="1"/>
</dbReference>
<evidence type="ECO:0000256" key="6">
    <source>
        <dbReference type="PROSITE-ProRule" id="PRU00023"/>
    </source>
</evidence>
<dbReference type="OrthoDB" id="10252328at2759"/>
<feature type="domain" description="SOCS box" evidence="7">
    <location>
        <begin position="157"/>
        <end position="198"/>
    </location>
</feature>
<accession>A0A6J8DNR9</accession>
<dbReference type="SUPFAM" id="SSF48403">
    <property type="entry name" value="Ankyrin repeat"/>
    <property type="match status" value="1"/>
</dbReference>
<dbReference type="GO" id="GO:0016567">
    <property type="term" value="P:protein ubiquitination"/>
    <property type="evidence" value="ECO:0007669"/>
    <property type="project" value="TreeGrafter"/>
</dbReference>
<dbReference type="Pfam" id="PF01026">
    <property type="entry name" value="TatD_DNase"/>
    <property type="match status" value="1"/>
</dbReference>
<dbReference type="SUPFAM" id="SSF158235">
    <property type="entry name" value="SOCS box-like"/>
    <property type="match status" value="1"/>
</dbReference>
<dbReference type="SMART" id="SM00969">
    <property type="entry name" value="SOCS_box"/>
    <property type="match status" value="1"/>
</dbReference>
<name>A0A6J8DNR9_MYTCO</name>
<evidence type="ECO:0000259" key="7">
    <source>
        <dbReference type="PROSITE" id="PS50225"/>
    </source>
</evidence>
<dbReference type="Gene3D" id="3.20.20.140">
    <property type="entry name" value="Metal-dependent hydrolases"/>
    <property type="match status" value="1"/>
</dbReference>
<evidence type="ECO:0000256" key="2">
    <source>
        <dbReference type="ARBA" id="ARBA00009275"/>
    </source>
</evidence>
<comment type="similarity">
    <text evidence="1">Belongs to the ankyrin SOCS box (ASB) family.</text>
</comment>
<comment type="similarity">
    <text evidence="2">Belongs to the metallo-dependent hydrolases superfamily. TatD-type hydrolase family.</text>
</comment>
<dbReference type="Gene3D" id="1.25.40.20">
    <property type="entry name" value="Ankyrin repeat-containing domain"/>
    <property type="match status" value="1"/>
</dbReference>
<dbReference type="InterPro" id="IPR018228">
    <property type="entry name" value="DNase_TatD-rel_CS"/>
</dbReference>
<reference evidence="8 9" key="1">
    <citation type="submission" date="2020-06" db="EMBL/GenBank/DDBJ databases">
        <authorList>
            <person name="Li R."/>
            <person name="Bekaert M."/>
        </authorList>
    </citation>
    <scope>NUCLEOTIDE SEQUENCE [LARGE SCALE GENOMIC DNA]</scope>
    <source>
        <strain evidence="9">wild</strain>
    </source>
</reference>
<dbReference type="PROSITE" id="PS50225">
    <property type="entry name" value="SOCS"/>
    <property type="match status" value="1"/>
</dbReference>
<dbReference type="InterPro" id="IPR001496">
    <property type="entry name" value="SOCS_box"/>
</dbReference>
<keyword evidence="3" id="KW-0677">Repeat</keyword>
<evidence type="ECO:0000256" key="3">
    <source>
        <dbReference type="ARBA" id="ARBA00022737"/>
    </source>
</evidence>
<gene>
    <name evidence="8" type="ORF">MCOR_42563</name>
</gene>
<keyword evidence="9" id="KW-1185">Reference proteome</keyword>
<evidence type="ECO:0000256" key="1">
    <source>
        <dbReference type="ARBA" id="ARBA00005949"/>
    </source>
</evidence>
<dbReference type="InterPro" id="IPR051573">
    <property type="entry name" value="Ankyrin-SOCS_box_domain"/>
</dbReference>
<dbReference type="GO" id="GO:0016788">
    <property type="term" value="F:hydrolase activity, acting on ester bonds"/>
    <property type="evidence" value="ECO:0007669"/>
    <property type="project" value="InterPro"/>
</dbReference>
<dbReference type="GO" id="GO:0035556">
    <property type="term" value="P:intracellular signal transduction"/>
    <property type="evidence" value="ECO:0007669"/>
    <property type="project" value="InterPro"/>
</dbReference>
<dbReference type="InterPro" id="IPR002110">
    <property type="entry name" value="Ankyrin_rpt"/>
</dbReference>